<dbReference type="PROSITE" id="PS50949">
    <property type="entry name" value="HTH_GNTR"/>
    <property type="match status" value="1"/>
</dbReference>
<dbReference type="Pfam" id="PF00155">
    <property type="entry name" value="Aminotran_1_2"/>
    <property type="match status" value="1"/>
</dbReference>
<dbReference type="RefSeq" id="WP_064857515.1">
    <property type="nucleotide sequence ID" value="NZ_LZSF01000028.1"/>
</dbReference>
<reference evidence="7 8" key="1">
    <citation type="submission" date="2016-06" db="EMBL/GenBank/DDBJ databases">
        <authorList>
            <person name="Kjaerup R.B."/>
            <person name="Dalgaard T.S."/>
            <person name="Juul-Madsen H.R."/>
        </authorList>
    </citation>
    <scope>NUCLEOTIDE SEQUENCE [LARGE SCALE GENOMIC DNA]</scope>
    <source>
        <strain evidence="7 8">1199456.5</strain>
    </source>
</reference>
<feature type="domain" description="HTH gntR-type" evidence="6">
    <location>
        <begin position="16"/>
        <end position="84"/>
    </location>
</feature>
<comment type="similarity">
    <text evidence="1">In the C-terminal section; belongs to the class-I pyridoxal-phosphate-dependent aminotransferase family.</text>
</comment>
<dbReference type="GO" id="GO:0003677">
    <property type="term" value="F:DNA binding"/>
    <property type="evidence" value="ECO:0007669"/>
    <property type="project" value="UniProtKB-KW"/>
</dbReference>
<evidence type="ECO:0000259" key="6">
    <source>
        <dbReference type="PROSITE" id="PS50949"/>
    </source>
</evidence>
<protein>
    <recommendedName>
        <fullName evidence="6">HTH gntR-type domain-containing protein</fullName>
    </recommendedName>
</protein>
<dbReference type="Gene3D" id="1.10.10.10">
    <property type="entry name" value="Winged helix-like DNA-binding domain superfamily/Winged helix DNA-binding domain"/>
    <property type="match status" value="1"/>
</dbReference>
<evidence type="ECO:0000256" key="3">
    <source>
        <dbReference type="ARBA" id="ARBA00023015"/>
    </source>
</evidence>
<evidence type="ECO:0000256" key="4">
    <source>
        <dbReference type="ARBA" id="ARBA00023125"/>
    </source>
</evidence>
<dbReference type="Gene3D" id="3.40.640.10">
    <property type="entry name" value="Type I PLP-dependent aspartate aminotransferase-like (Major domain)"/>
    <property type="match status" value="1"/>
</dbReference>
<dbReference type="InterPro" id="IPR000524">
    <property type="entry name" value="Tscrpt_reg_HTH_GntR"/>
</dbReference>
<dbReference type="AlphaFoldDB" id="A0A1A0N1C5"/>
<dbReference type="GO" id="GO:0003700">
    <property type="term" value="F:DNA-binding transcription factor activity"/>
    <property type="evidence" value="ECO:0007669"/>
    <property type="project" value="InterPro"/>
</dbReference>
<accession>A0A1A0N1C5</accession>
<evidence type="ECO:0000256" key="5">
    <source>
        <dbReference type="ARBA" id="ARBA00023163"/>
    </source>
</evidence>
<sequence>MARHTRAVHLPLDTTDLSARAIASQLVALIAAGQVGDGDWLPSTRALAHEVGASRTMVAAAYDELVAAGFLEGVPGAGTRTTVGATAAARAGLSSRAPRLEKTNVVPAAHVTAHQTDAVDLRPGTPDTGLIDMRAWARAWRAAASTRPTTLSPWQDTDDAFTAAMSRHLRTNRGIDTDRVFDVPGSTAAFQTLAAVSGLTRCYLESPCYPAAADEFSRAGLDLVFVPVDHDGLCVDSLGDEAGIVYTTPAHQYPLGHRLSVNRRAALVAWAKRTGSIIIEDDYDGEFRYGVAPLPAIRSIPGAGEHVAYVGTASKMLAPSLGAAWLVPPLPLHDAVQTYLREHRLAVATIARIALTALISGGELQRHLARASREYRCRRDILITELEARCPDLEVLGVQAGLHVAILLPDGRPDRDVAELLRADGLLVSPLSAFPQHSGSEINGIAVNFAQIDRPAAGRFAECTAAALTPGAPW</sequence>
<gene>
    <name evidence="7" type="ORF">A5642_10010</name>
</gene>
<evidence type="ECO:0000256" key="2">
    <source>
        <dbReference type="ARBA" id="ARBA00022898"/>
    </source>
</evidence>
<evidence type="ECO:0000256" key="1">
    <source>
        <dbReference type="ARBA" id="ARBA00005384"/>
    </source>
</evidence>
<dbReference type="SUPFAM" id="SSF53383">
    <property type="entry name" value="PLP-dependent transferases"/>
    <property type="match status" value="1"/>
</dbReference>
<keyword evidence="5" id="KW-0804">Transcription</keyword>
<keyword evidence="4" id="KW-0238">DNA-binding</keyword>
<evidence type="ECO:0000313" key="7">
    <source>
        <dbReference type="EMBL" id="OBA91559.1"/>
    </source>
</evidence>
<dbReference type="InterPro" id="IPR051446">
    <property type="entry name" value="HTH_trans_reg/aminotransferase"/>
</dbReference>
<name>A0A1A0N1C5_MYCMU</name>
<dbReference type="OrthoDB" id="199743at2"/>
<keyword evidence="2" id="KW-0663">Pyridoxal phosphate</keyword>
<dbReference type="Pfam" id="PF00392">
    <property type="entry name" value="GntR"/>
    <property type="match status" value="1"/>
</dbReference>
<dbReference type="InterPro" id="IPR015424">
    <property type="entry name" value="PyrdxlP-dep_Trfase"/>
</dbReference>
<dbReference type="InterPro" id="IPR004839">
    <property type="entry name" value="Aminotransferase_I/II_large"/>
</dbReference>
<dbReference type="InterPro" id="IPR015421">
    <property type="entry name" value="PyrdxlP-dep_Trfase_major"/>
</dbReference>
<comment type="caution">
    <text evidence="7">The sequence shown here is derived from an EMBL/GenBank/DDBJ whole genome shotgun (WGS) entry which is preliminary data.</text>
</comment>
<keyword evidence="3" id="KW-0805">Transcription regulation</keyword>
<proteinExistence type="inferred from homology"/>
<dbReference type="Proteomes" id="UP000093962">
    <property type="component" value="Unassembled WGS sequence"/>
</dbReference>
<dbReference type="GO" id="GO:0030170">
    <property type="term" value="F:pyridoxal phosphate binding"/>
    <property type="evidence" value="ECO:0007669"/>
    <property type="project" value="InterPro"/>
</dbReference>
<dbReference type="CDD" id="cd07377">
    <property type="entry name" value="WHTH_GntR"/>
    <property type="match status" value="1"/>
</dbReference>
<dbReference type="PANTHER" id="PTHR46577">
    <property type="entry name" value="HTH-TYPE TRANSCRIPTIONAL REGULATORY PROTEIN GABR"/>
    <property type="match status" value="1"/>
</dbReference>
<dbReference type="EMBL" id="LZSF01000028">
    <property type="protein sequence ID" value="OBA91559.1"/>
    <property type="molecule type" value="Genomic_DNA"/>
</dbReference>
<dbReference type="CDD" id="cd00609">
    <property type="entry name" value="AAT_like"/>
    <property type="match status" value="1"/>
</dbReference>
<dbReference type="PANTHER" id="PTHR46577:SF1">
    <property type="entry name" value="HTH-TYPE TRANSCRIPTIONAL REGULATORY PROTEIN GABR"/>
    <property type="match status" value="1"/>
</dbReference>
<dbReference type="InterPro" id="IPR036388">
    <property type="entry name" value="WH-like_DNA-bd_sf"/>
</dbReference>
<evidence type="ECO:0000313" key="8">
    <source>
        <dbReference type="Proteomes" id="UP000093962"/>
    </source>
</evidence>
<dbReference type="SUPFAM" id="SSF46785">
    <property type="entry name" value="Winged helix' DNA-binding domain"/>
    <property type="match status" value="1"/>
</dbReference>
<organism evidence="7 8">
    <name type="scientific">Mycolicibacterium mucogenicum</name>
    <name type="common">Mycobacterium mucogenicum</name>
    <dbReference type="NCBI Taxonomy" id="56689"/>
    <lineage>
        <taxon>Bacteria</taxon>
        <taxon>Bacillati</taxon>
        <taxon>Actinomycetota</taxon>
        <taxon>Actinomycetes</taxon>
        <taxon>Mycobacteriales</taxon>
        <taxon>Mycobacteriaceae</taxon>
        <taxon>Mycolicibacterium</taxon>
    </lineage>
</organism>
<dbReference type="SMART" id="SM00345">
    <property type="entry name" value="HTH_GNTR"/>
    <property type="match status" value="1"/>
</dbReference>
<dbReference type="InterPro" id="IPR036390">
    <property type="entry name" value="WH_DNA-bd_sf"/>
</dbReference>